<reference evidence="3" key="1">
    <citation type="submission" date="2019-10" db="EMBL/GenBank/DDBJ databases">
        <title>The sequence and de novo assembly of the wild yak genome.</title>
        <authorList>
            <person name="Liu Y."/>
        </authorList>
    </citation>
    <scope>NUCLEOTIDE SEQUENCE [LARGE SCALE GENOMIC DNA]</scope>
    <source>
        <strain evidence="3">WY2019</strain>
    </source>
</reference>
<feature type="region of interest" description="Disordered" evidence="1">
    <location>
        <begin position="139"/>
        <end position="160"/>
    </location>
</feature>
<feature type="compositionally biased region" description="Low complexity" evidence="1">
    <location>
        <begin position="145"/>
        <end position="160"/>
    </location>
</feature>
<sequence length="738" mass="80770">MSGRPLAKGPGRPLGVLGVVVRGRHSSRNCRGAGRSKTTSPTVQGSRGARRCREVSHTPLRGRPCADAARLGLTERRGFVGGGRDGSPWRCVLQEPAKTKFAVTNRLSRCPSRRGRANWGILGLNVALLLPLGRRFGQEAAQTTPEPAGGEGEAASAPVGAQSPSCVLAAARRPRRRRRCRSRLTGGVVLGPAPHSNSAHASASRGRGPGWCDGPEEERRRWVSMAIGRGRLLQLQWQCLLARPPPLGCFGSAFASPGAAAGRAGFRTRPGAMLPAGPAALSRRARQDKVCRRPSTGCSASLDSLPSEVLLKILSYLDAAALLCAGCVNRRFYHLANDNFIWIRIYSTAFSPRRSHWRVDPAEKTDLSVNLLSAGDKEAGYWKKEYLTKQIASVKAALARVLKPLHPHTGLPMKTKEALRVSGLGWVIILRAADGREYTMEHADLSVNDSSVTVVWYGKDWPPLATLSSLDLCGVTPVFMGQSRTPSRIRPRWHSLITKYQLSQLTESSAVGGDRLMRVFCLPPGLVVGLWKREEELAFVMANLHLHCLVERSMLGSPAVPYELPPHTPVSDDSPERGLHGYRLHVDMHSGGVSCLCGSFHNLSASKGYLENEYMKLTVISFKNNTEHLPLIGKVGLSWKTNSFDGCIKSCSIMDLTLLEEYGKPFWCFSSPVCVRCCPGPSDGPNFLGEAYCVDYSDSEGRLHMELVWVEETEEYFIVSLALYLRLAKVNQWFGTQY</sequence>
<evidence type="ECO:0000256" key="1">
    <source>
        <dbReference type="SAM" id="MobiDB-lite"/>
    </source>
</evidence>
<dbReference type="AlphaFoldDB" id="A0A6B0RZJ4"/>
<comment type="caution">
    <text evidence="3">The sequence shown here is derived from an EMBL/GenBank/DDBJ whole genome shotgun (WGS) entry which is preliminary data.</text>
</comment>
<dbReference type="Gene3D" id="1.20.1280.50">
    <property type="match status" value="1"/>
</dbReference>
<dbReference type="InterPro" id="IPR001810">
    <property type="entry name" value="F-box_dom"/>
</dbReference>
<dbReference type="CDD" id="cd22093">
    <property type="entry name" value="F-box_FBXO15"/>
    <property type="match status" value="1"/>
</dbReference>
<dbReference type="SUPFAM" id="SSF81383">
    <property type="entry name" value="F-box domain"/>
    <property type="match status" value="1"/>
</dbReference>
<feature type="compositionally biased region" description="Low complexity" evidence="1">
    <location>
        <begin position="191"/>
        <end position="206"/>
    </location>
</feature>
<gene>
    <name evidence="3" type="ORF">E5288_WYG009309</name>
</gene>
<evidence type="ECO:0000313" key="3">
    <source>
        <dbReference type="EMBL" id="MXQ95608.1"/>
    </source>
</evidence>
<organism evidence="3 4">
    <name type="scientific">Bos mutus</name>
    <name type="common">wild yak</name>
    <dbReference type="NCBI Taxonomy" id="72004"/>
    <lineage>
        <taxon>Eukaryota</taxon>
        <taxon>Metazoa</taxon>
        <taxon>Chordata</taxon>
        <taxon>Craniata</taxon>
        <taxon>Vertebrata</taxon>
        <taxon>Euteleostomi</taxon>
        <taxon>Mammalia</taxon>
        <taxon>Eutheria</taxon>
        <taxon>Laurasiatheria</taxon>
        <taxon>Artiodactyla</taxon>
        <taxon>Ruminantia</taxon>
        <taxon>Pecora</taxon>
        <taxon>Bovidae</taxon>
        <taxon>Bovinae</taxon>
        <taxon>Bos</taxon>
    </lineage>
</organism>
<dbReference type="PROSITE" id="PS50181">
    <property type="entry name" value="FBOX"/>
    <property type="match status" value="1"/>
</dbReference>
<evidence type="ECO:0000259" key="2">
    <source>
        <dbReference type="PROSITE" id="PS50181"/>
    </source>
</evidence>
<feature type="compositionally biased region" description="Polar residues" evidence="1">
    <location>
        <begin position="36"/>
        <end position="45"/>
    </location>
</feature>
<dbReference type="InterPro" id="IPR036047">
    <property type="entry name" value="F-box-like_dom_sf"/>
</dbReference>
<name>A0A6B0RZJ4_9CETA</name>
<feature type="region of interest" description="Disordered" evidence="1">
    <location>
        <begin position="182"/>
        <end position="213"/>
    </location>
</feature>
<feature type="region of interest" description="Disordered" evidence="1">
    <location>
        <begin position="25"/>
        <end position="50"/>
    </location>
</feature>
<dbReference type="PANTHER" id="PTHR46731">
    <property type="entry name" value="F-BOX ONLY PROTEIN 15"/>
    <property type="match status" value="1"/>
</dbReference>
<evidence type="ECO:0000313" key="4">
    <source>
        <dbReference type="Proteomes" id="UP000322234"/>
    </source>
</evidence>
<dbReference type="EMBL" id="VBQZ03000141">
    <property type="protein sequence ID" value="MXQ95608.1"/>
    <property type="molecule type" value="Genomic_DNA"/>
</dbReference>
<proteinExistence type="predicted"/>
<feature type="domain" description="F-box" evidence="2">
    <location>
        <begin position="299"/>
        <end position="345"/>
    </location>
</feature>
<dbReference type="PANTHER" id="PTHR46731:SF1">
    <property type="entry name" value="F-BOX ONLY PROTEIN 15"/>
    <property type="match status" value="1"/>
</dbReference>
<dbReference type="Pfam" id="PF12937">
    <property type="entry name" value="F-box-like"/>
    <property type="match status" value="1"/>
</dbReference>
<dbReference type="SMART" id="SM00256">
    <property type="entry name" value="FBOX"/>
    <property type="match status" value="1"/>
</dbReference>
<dbReference type="GO" id="GO:0019005">
    <property type="term" value="C:SCF ubiquitin ligase complex"/>
    <property type="evidence" value="ECO:0007669"/>
    <property type="project" value="TreeGrafter"/>
</dbReference>
<dbReference type="Proteomes" id="UP000322234">
    <property type="component" value="Unassembled WGS sequence"/>
</dbReference>
<protein>
    <recommendedName>
        <fullName evidence="2">F-box domain-containing protein</fullName>
    </recommendedName>
</protein>
<accession>A0A6B0RZJ4</accession>
<keyword evidence="4" id="KW-1185">Reference proteome</keyword>